<dbReference type="Pfam" id="PF10588">
    <property type="entry name" value="NADH-G_4Fe-4S_3"/>
    <property type="match status" value="1"/>
</dbReference>
<dbReference type="PROSITE" id="PS51669">
    <property type="entry name" value="4FE4S_MOW_BIS_MGD"/>
    <property type="match status" value="1"/>
</dbReference>
<dbReference type="GeneID" id="87858910"/>
<accession>A0AAE0MT25</accession>
<dbReference type="AlphaFoldDB" id="A0AAE0MT25"/>
<dbReference type="InterPro" id="IPR019574">
    <property type="entry name" value="NADH_UbQ_OxRdtase_Gsu_4Fe4S-bd"/>
</dbReference>
<dbReference type="GO" id="GO:0042773">
    <property type="term" value="P:ATP synthesis coupled electron transport"/>
    <property type="evidence" value="ECO:0007669"/>
    <property type="project" value="InterPro"/>
</dbReference>
<dbReference type="Gene3D" id="3.30.200.210">
    <property type="match status" value="1"/>
</dbReference>
<dbReference type="PANTHER" id="PTHR43105">
    <property type="entry name" value="RESPIRATORY NITRATE REDUCTASE"/>
    <property type="match status" value="1"/>
</dbReference>
<dbReference type="PROSITE" id="PS00642">
    <property type="entry name" value="COMPLEX1_75K_2"/>
    <property type="match status" value="1"/>
</dbReference>
<dbReference type="FunFam" id="3.30.200.210:FF:000002">
    <property type="entry name" value="NADH-ubiquinone oxidoreductase 75 kDa subunit"/>
    <property type="match status" value="1"/>
</dbReference>
<dbReference type="InterPro" id="IPR000283">
    <property type="entry name" value="NADH_UbQ_OxRdtase_75kDa_su_CS"/>
</dbReference>
<comment type="cofactor">
    <cofactor evidence="1">
        <name>[4Fe-4S] cluster</name>
        <dbReference type="ChEBI" id="CHEBI:49883"/>
    </cofactor>
</comment>
<dbReference type="NCBIfam" id="TIGR01973">
    <property type="entry name" value="NuoG"/>
    <property type="match status" value="1"/>
</dbReference>
<reference evidence="13" key="1">
    <citation type="journal article" date="2023" name="Mol. Phylogenet. Evol.">
        <title>Genome-scale phylogeny and comparative genomics of the fungal order Sordariales.</title>
        <authorList>
            <person name="Hensen N."/>
            <person name="Bonometti L."/>
            <person name="Westerberg I."/>
            <person name="Brannstrom I.O."/>
            <person name="Guillou S."/>
            <person name="Cros-Aarteil S."/>
            <person name="Calhoun S."/>
            <person name="Haridas S."/>
            <person name="Kuo A."/>
            <person name="Mondo S."/>
            <person name="Pangilinan J."/>
            <person name="Riley R."/>
            <person name="LaButti K."/>
            <person name="Andreopoulos B."/>
            <person name="Lipzen A."/>
            <person name="Chen C."/>
            <person name="Yan M."/>
            <person name="Daum C."/>
            <person name="Ng V."/>
            <person name="Clum A."/>
            <person name="Steindorff A."/>
            <person name="Ohm R.A."/>
            <person name="Martin F."/>
            <person name="Silar P."/>
            <person name="Natvig D.O."/>
            <person name="Lalanne C."/>
            <person name="Gautier V."/>
            <person name="Ament-Velasquez S.L."/>
            <person name="Kruys A."/>
            <person name="Hutchinson M.I."/>
            <person name="Powell A.J."/>
            <person name="Barry K."/>
            <person name="Miller A.N."/>
            <person name="Grigoriev I.V."/>
            <person name="Debuchy R."/>
            <person name="Gladieux P."/>
            <person name="Hiltunen Thoren M."/>
            <person name="Johannesson H."/>
        </authorList>
    </citation>
    <scope>NUCLEOTIDE SEQUENCE</scope>
    <source>
        <strain evidence="13">CBS 560.94</strain>
    </source>
</reference>
<evidence type="ECO:0000256" key="4">
    <source>
        <dbReference type="ARBA" id="ARBA00022723"/>
    </source>
</evidence>
<dbReference type="Pfam" id="PF22151">
    <property type="entry name" value="Fer4_NDSU1"/>
    <property type="match status" value="1"/>
</dbReference>
<evidence type="ECO:0000256" key="6">
    <source>
        <dbReference type="ARBA" id="ARBA00023004"/>
    </source>
</evidence>
<comment type="cofactor">
    <cofactor evidence="9">
        <name>[2Fe-2S] cluster</name>
        <dbReference type="ChEBI" id="CHEBI:190135"/>
    </cofactor>
</comment>
<dbReference type="FunFam" id="3.40.50.740:FF:000033">
    <property type="entry name" value="NUAM protein"/>
    <property type="match status" value="1"/>
</dbReference>
<dbReference type="InterPro" id="IPR015405">
    <property type="entry name" value="NDUFS1-like_C"/>
</dbReference>
<dbReference type="InterPro" id="IPR006963">
    <property type="entry name" value="Mopterin_OxRdtase_4Fe-4S_dom"/>
</dbReference>
<dbReference type="SUPFAM" id="SSF54292">
    <property type="entry name" value="2Fe-2S ferredoxin-like"/>
    <property type="match status" value="1"/>
</dbReference>
<dbReference type="Pfam" id="PF22117">
    <property type="entry name" value="Fer4_Nqo3"/>
    <property type="match status" value="1"/>
</dbReference>
<dbReference type="Gene3D" id="3.40.50.740">
    <property type="match status" value="1"/>
</dbReference>
<dbReference type="RefSeq" id="XP_062681815.1">
    <property type="nucleotide sequence ID" value="XM_062821756.1"/>
</dbReference>
<dbReference type="FunFam" id="3.10.20.740:FF:000001">
    <property type="entry name" value="NADH-quinone oxidoreductase subunit G"/>
    <property type="match status" value="1"/>
</dbReference>
<comment type="similarity">
    <text evidence="2">Belongs to the complex I 75 kDa subunit family.</text>
</comment>
<comment type="caution">
    <text evidence="13">The sequence shown here is derived from an EMBL/GenBank/DDBJ whole genome shotgun (WGS) entry which is preliminary data.</text>
</comment>
<dbReference type="SUPFAM" id="SSF53706">
    <property type="entry name" value="Formate dehydrogenase/DMSO reductase, domains 1-3"/>
    <property type="match status" value="1"/>
</dbReference>
<evidence type="ECO:0000256" key="8">
    <source>
        <dbReference type="ARBA" id="ARBA00023027"/>
    </source>
</evidence>
<keyword evidence="3" id="KW-0004">4Fe-4S</keyword>
<evidence type="ECO:0000256" key="5">
    <source>
        <dbReference type="ARBA" id="ARBA00022967"/>
    </source>
</evidence>
<feature type="domain" description="4Fe-4S His(Cys)3-ligated-type" evidence="12">
    <location>
        <begin position="39"/>
        <end position="78"/>
    </location>
</feature>
<dbReference type="GO" id="GO:0008137">
    <property type="term" value="F:NADH dehydrogenase (ubiquinone) activity"/>
    <property type="evidence" value="ECO:0007669"/>
    <property type="project" value="InterPro"/>
</dbReference>
<keyword evidence="6" id="KW-0408">Iron</keyword>
<dbReference type="CDD" id="cd02773">
    <property type="entry name" value="MopB_Res-Cmplx1_Nad11"/>
    <property type="match status" value="1"/>
</dbReference>
<organism evidence="13 14">
    <name type="scientific">Neurospora tetraspora</name>
    <dbReference type="NCBI Taxonomy" id="94610"/>
    <lineage>
        <taxon>Eukaryota</taxon>
        <taxon>Fungi</taxon>
        <taxon>Dikarya</taxon>
        <taxon>Ascomycota</taxon>
        <taxon>Pezizomycotina</taxon>
        <taxon>Sordariomycetes</taxon>
        <taxon>Sordariomycetidae</taxon>
        <taxon>Sordariales</taxon>
        <taxon>Sordariaceae</taxon>
        <taxon>Neurospora</taxon>
    </lineage>
</organism>
<dbReference type="Pfam" id="PF13510">
    <property type="entry name" value="Fer2_4"/>
    <property type="match status" value="1"/>
</dbReference>
<evidence type="ECO:0000256" key="7">
    <source>
        <dbReference type="ARBA" id="ARBA00023014"/>
    </source>
</evidence>
<proteinExistence type="inferred from homology"/>
<dbReference type="SUPFAM" id="SSF54862">
    <property type="entry name" value="4Fe-4S ferredoxins"/>
    <property type="match status" value="1"/>
</dbReference>
<dbReference type="PANTHER" id="PTHR43105:SF13">
    <property type="entry name" value="NADH-UBIQUINONE OXIDOREDUCTASE 75 KDA SUBUNIT, MITOCHONDRIAL"/>
    <property type="match status" value="1"/>
</dbReference>
<sequence>MIAGNCRMCLVEVEKVPKPVASCAWPVQPGMVVKTNSPLTHKAREGVMEFLLANHPLDCPICDQGGECDLQDQSMRYGGDRGRFHEIGGKRAVEDKNMGPLIKTSMNRCIQCTRCVRFANDIAGAPELGSTGRGNDLQIGTYLEKNLDSELSGNVIDLCPVGALTSKPYAFRARPWELKKTESIDVLDGLGSNIRVDTRGLEVMRILPRLNDEVNEEWINDKTRFACDGLKTQRLTIPLVRREGKFEPASWDQALTEIAHAYQTLNPQGNEFKAIAGQLTEVESLVAMKDLANRLGSENLALDMPSGNKPLAHGVDVRSNYTFNSSIVGIESADVILLVGTNPRHEAAVLNARIRKQWLRSDLEIGVVGQTWDSTFEFEHLGTDHAALQKALEGDFGKKLKSAKNPMIIVGSGVTDHGDANAFYETVGKFVDSNASNFLTEEWNGYNVLQRAASRVGAFEVGFTVPSAEVAETKPKFVWLLGADEFNEADIPKDAFIVYQGHHGDRGAQIADIVLPGAAYTEKAGTYVNTEGRVQMTRAATGLPGAARTDWKILRAVSEYLGVRLPYDDVAQLRDRMVEISPALSSYDIIESPSLQQLSKVQLVEQNQGATASNEPLKKVIDNFYFTDAISRSSPTMARCSAAKETGDPRTNFMAPGMEEDRPMGQIAYGA</sequence>
<dbReference type="Pfam" id="PF09326">
    <property type="entry name" value="NADH_dhqG_C"/>
    <property type="match status" value="1"/>
</dbReference>
<evidence type="ECO:0000256" key="2">
    <source>
        <dbReference type="ARBA" id="ARBA00005404"/>
    </source>
</evidence>
<feature type="domain" description="4Fe-4S Mo/W bis-MGD-type" evidence="11">
    <location>
        <begin position="178"/>
        <end position="234"/>
    </location>
</feature>
<dbReference type="Pfam" id="PF00384">
    <property type="entry name" value="Molybdopterin"/>
    <property type="match status" value="1"/>
</dbReference>
<evidence type="ECO:0000256" key="1">
    <source>
        <dbReference type="ARBA" id="ARBA00001966"/>
    </source>
</evidence>
<evidence type="ECO:0000256" key="3">
    <source>
        <dbReference type="ARBA" id="ARBA00022485"/>
    </source>
</evidence>
<dbReference type="InterPro" id="IPR010228">
    <property type="entry name" value="NADH_UbQ_OxRdtase_Gsu"/>
</dbReference>
<keyword evidence="8" id="KW-0520">NAD</keyword>
<dbReference type="GO" id="GO:0016020">
    <property type="term" value="C:membrane"/>
    <property type="evidence" value="ECO:0007669"/>
    <property type="project" value="InterPro"/>
</dbReference>
<gene>
    <name evidence="13" type="ORF">B0H65DRAFT_199273</name>
</gene>
<dbReference type="FunFam" id="3.30.70.20:FF:000002">
    <property type="entry name" value="NADH-ubiquinone oxidoreductase 75 kDa subunit"/>
    <property type="match status" value="1"/>
</dbReference>
<dbReference type="GO" id="GO:0016651">
    <property type="term" value="F:oxidoreductase activity, acting on NAD(P)H"/>
    <property type="evidence" value="ECO:0007669"/>
    <property type="project" value="InterPro"/>
</dbReference>
<dbReference type="Gene3D" id="3.30.70.20">
    <property type="match status" value="1"/>
</dbReference>
<keyword evidence="5" id="KW-1278">Translocase</keyword>
<keyword evidence="14" id="KW-1185">Reference proteome</keyword>
<dbReference type="EMBL" id="JAUEPP010000004">
    <property type="protein sequence ID" value="KAK3345202.1"/>
    <property type="molecule type" value="Genomic_DNA"/>
</dbReference>
<protein>
    <recommendedName>
        <fullName evidence="10">NADH-ubiquinone oxidoreductase 78 kDa subunit, mitochondrial</fullName>
    </recommendedName>
</protein>
<evidence type="ECO:0000256" key="9">
    <source>
        <dbReference type="ARBA" id="ARBA00034078"/>
    </source>
</evidence>
<dbReference type="Gene3D" id="3.10.20.740">
    <property type="match status" value="1"/>
</dbReference>
<name>A0AAE0MT25_9PEZI</name>
<keyword evidence="7" id="KW-0411">Iron-sulfur</keyword>
<dbReference type="GO" id="GO:0051539">
    <property type="term" value="F:4 iron, 4 sulfur cluster binding"/>
    <property type="evidence" value="ECO:0007669"/>
    <property type="project" value="UniProtKB-KW"/>
</dbReference>
<evidence type="ECO:0000259" key="11">
    <source>
        <dbReference type="PROSITE" id="PS51669"/>
    </source>
</evidence>
<dbReference type="InterPro" id="IPR036010">
    <property type="entry name" value="2Fe-2S_ferredoxin-like_sf"/>
</dbReference>
<dbReference type="InterPro" id="IPR050123">
    <property type="entry name" value="Prok_molybdopt-oxidoreductase"/>
</dbReference>
<evidence type="ECO:0000313" key="13">
    <source>
        <dbReference type="EMBL" id="KAK3345202.1"/>
    </source>
</evidence>
<evidence type="ECO:0000259" key="12">
    <source>
        <dbReference type="PROSITE" id="PS51839"/>
    </source>
</evidence>
<evidence type="ECO:0000313" key="14">
    <source>
        <dbReference type="Proteomes" id="UP001278500"/>
    </source>
</evidence>
<dbReference type="PROSITE" id="PS00643">
    <property type="entry name" value="COMPLEX1_75K_3"/>
    <property type="match status" value="1"/>
</dbReference>
<dbReference type="GO" id="GO:0046872">
    <property type="term" value="F:metal ion binding"/>
    <property type="evidence" value="ECO:0007669"/>
    <property type="project" value="UniProtKB-KW"/>
</dbReference>
<keyword evidence="4" id="KW-0479">Metal-binding</keyword>
<dbReference type="PROSITE" id="PS51839">
    <property type="entry name" value="4FE4S_HC3"/>
    <property type="match status" value="1"/>
</dbReference>
<dbReference type="InterPro" id="IPR006656">
    <property type="entry name" value="Mopterin_OxRdtase"/>
</dbReference>
<dbReference type="Proteomes" id="UP001278500">
    <property type="component" value="Unassembled WGS sequence"/>
</dbReference>
<reference evidence="13" key="2">
    <citation type="submission" date="2023-06" db="EMBL/GenBank/DDBJ databases">
        <authorList>
            <consortium name="Lawrence Berkeley National Laboratory"/>
            <person name="Haridas S."/>
            <person name="Hensen N."/>
            <person name="Bonometti L."/>
            <person name="Westerberg I."/>
            <person name="Brannstrom I.O."/>
            <person name="Guillou S."/>
            <person name="Cros-Aarteil S."/>
            <person name="Calhoun S."/>
            <person name="Kuo A."/>
            <person name="Mondo S."/>
            <person name="Pangilinan J."/>
            <person name="Riley R."/>
            <person name="Labutti K."/>
            <person name="Andreopoulos B."/>
            <person name="Lipzen A."/>
            <person name="Chen C."/>
            <person name="Yanf M."/>
            <person name="Daum C."/>
            <person name="Ng V."/>
            <person name="Clum A."/>
            <person name="Steindorff A."/>
            <person name="Ohm R."/>
            <person name="Martin F."/>
            <person name="Silar P."/>
            <person name="Natvig D."/>
            <person name="Lalanne C."/>
            <person name="Gautier V."/>
            <person name="Ament-Velasquez S.L."/>
            <person name="Kruys A."/>
            <person name="Hutchinson M.I."/>
            <person name="Powell A.J."/>
            <person name="Barry K."/>
            <person name="Miller A.N."/>
            <person name="Grigoriev I.V."/>
            <person name="Debuchy R."/>
            <person name="Gladieux P."/>
            <person name="Thoren M.H."/>
            <person name="Johannesson H."/>
        </authorList>
    </citation>
    <scope>NUCLEOTIDE SEQUENCE</scope>
    <source>
        <strain evidence="13">CBS 560.94</strain>
    </source>
</reference>
<dbReference type="SMART" id="SM00929">
    <property type="entry name" value="NADH-G_4Fe-4S_3"/>
    <property type="match status" value="1"/>
</dbReference>
<dbReference type="InterPro" id="IPR054351">
    <property type="entry name" value="NADH_UbQ_OxRdtase_ferredoxin"/>
</dbReference>
<evidence type="ECO:0000256" key="10">
    <source>
        <dbReference type="ARBA" id="ARBA00070722"/>
    </source>
</evidence>